<feature type="region of interest" description="Disordered" evidence="1">
    <location>
        <begin position="269"/>
        <end position="485"/>
    </location>
</feature>
<accession>A0A0G4GE23</accession>
<feature type="region of interest" description="Disordered" evidence="1">
    <location>
        <begin position="514"/>
        <end position="657"/>
    </location>
</feature>
<feature type="non-terminal residue" evidence="2">
    <location>
        <position position="670"/>
    </location>
</feature>
<feature type="compositionally biased region" description="Basic and acidic residues" evidence="1">
    <location>
        <begin position="451"/>
        <end position="461"/>
    </location>
</feature>
<feature type="compositionally biased region" description="Basic and acidic residues" evidence="1">
    <location>
        <begin position="350"/>
        <end position="359"/>
    </location>
</feature>
<feature type="compositionally biased region" description="Low complexity" evidence="1">
    <location>
        <begin position="269"/>
        <end position="283"/>
    </location>
</feature>
<name>A0A0G4GE23_9ALVE</name>
<dbReference type="AlphaFoldDB" id="A0A0G4GE23"/>
<feature type="compositionally biased region" description="Polar residues" evidence="1">
    <location>
        <begin position="386"/>
        <end position="402"/>
    </location>
</feature>
<dbReference type="Gene3D" id="1.10.287.1490">
    <property type="match status" value="1"/>
</dbReference>
<feature type="region of interest" description="Disordered" evidence="1">
    <location>
        <begin position="208"/>
        <end position="250"/>
    </location>
</feature>
<sequence length="670" mass="72907">MSSSTHSSPVKRNRGRGVSPAVEKVACDLDVAVDMLRNPWKDNPVKRAPWRPWSPKRRERNELERGSPKKRDPAEGMTSSSTNQLPSSALEFTLLRVVAERVDRTGRYPCKWRLTEVPEVLQYSDKPPASSEGSANSVLHLVTSERAQRALAEVRANAEGIREKLQKRDAEVSSLQEELAKSRTELEGIRKEREALKREVTRLEAREKEREIQRERENERMEEAAKKLRNASKVPMASVSSPAPPLSSVEARESLEAVRRLLESLAGAPAHTQAAAGAPALPGSRPSTFTEILGSENRPSVAGTEAGRGSLKGFAPLPAIGGKGGGGGFKRGSSGDRERPKGVQMAPDFLDVREYEVHHSNQLRSWHNPSSDEEEEEKTTRRKTKSATLNPSTLRRSMSARLSESFLDPSPLTASPRVSTDAQATPPPKPLSETKPPESDTKKPPPPTHARIAEGTEEGSKRKINRRPTGFPSPKDLPTMSGSALEIDADTGDALDRLIGADDAKTKKATAACIAPETQEPSKGKINRRATGYPKAMARAARVAPEETNTPSKEPKKIAAGEITFGAPKGKAKAKAQESKSVQKSPPKAKAQIAVGVEEPKGRVQRRATGFPKAMAVKNKDKERKDGGEKDDRSFPLKKGEGKAGEETKASILSESRKSLHELEAEALQV</sequence>
<dbReference type="EMBL" id="CDMZ01001126">
    <property type="protein sequence ID" value="CEM27675.1"/>
    <property type="molecule type" value="Genomic_DNA"/>
</dbReference>
<feature type="compositionally biased region" description="Low complexity" evidence="1">
    <location>
        <begin position="231"/>
        <end position="249"/>
    </location>
</feature>
<organism evidence="2">
    <name type="scientific">Chromera velia CCMP2878</name>
    <dbReference type="NCBI Taxonomy" id="1169474"/>
    <lineage>
        <taxon>Eukaryota</taxon>
        <taxon>Sar</taxon>
        <taxon>Alveolata</taxon>
        <taxon>Colpodellida</taxon>
        <taxon>Chromeraceae</taxon>
        <taxon>Chromera</taxon>
    </lineage>
</organism>
<feature type="compositionally biased region" description="Polar residues" evidence="1">
    <location>
        <begin position="77"/>
        <end position="86"/>
    </location>
</feature>
<proteinExistence type="predicted"/>
<evidence type="ECO:0000313" key="2">
    <source>
        <dbReference type="EMBL" id="CEM27675.1"/>
    </source>
</evidence>
<feature type="region of interest" description="Disordered" evidence="1">
    <location>
        <begin position="38"/>
        <end position="86"/>
    </location>
</feature>
<feature type="region of interest" description="Disordered" evidence="1">
    <location>
        <begin position="1"/>
        <end position="23"/>
    </location>
</feature>
<feature type="compositionally biased region" description="Basic and acidic residues" evidence="1">
    <location>
        <begin position="59"/>
        <end position="74"/>
    </location>
</feature>
<protein>
    <submittedName>
        <fullName evidence="2">Uncharacterized protein</fullName>
    </submittedName>
</protein>
<gene>
    <name evidence="2" type="ORF">Cvel_4572</name>
</gene>
<reference evidence="2" key="1">
    <citation type="submission" date="2014-11" db="EMBL/GenBank/DDBJ databases">
        <authorList>
            <person name="Otto D Thomas"/>
            <person name="Naeem Raeece"/>
        </authorList>
    </citation>
    <scope>NUCLEOTIDE SEQUENCE</scope>
</reference>
<feature type="compositionally biased region" description="Gly residues" evidence="1">
    <location>
        <begin position="321"/>
        <end position="330"/>
    </location>
</feature>
<feature type="compositionally biased region" description="Polar residues" evidence="1">
    <location>
        <begin position="360"/>
        <end position="369"/>
    </location>
</feature>
<feature type="compositionally biased region" description="Basic and acidic residues" evidence="1">
    <location>
        <begin position="208"/>
        <end position="226"/>
    </location>
</feature>
<feature type="compositionally biased region" description="Basic and acidic residues" evidence="1">
    <location>
        <begin position="618"/>
        <end position="657"/>
    </location>
</feature>
<feature type="compositionally biased region" description="Polar residues" evidence="1">
    <location>
        <begin position="412"/>
        <end position="423"/>
    </location>
</feature>
<evidence type="ECO:0000256" key="1">
    <source>
        <dbReference type="SAM" id="MobiDB-lite"/>
    </source>
</evidence>